<dbReference type="CDD" id="cd00590">
    <property type="entry name" value="RRM_SF"/>
    <property type="match status" value="1"/>
</dbReference>
<feature type="region of interest" description="Disordered" evidence="3">
    <location>
        <begin position="1"/>
        <end position="44"/>
    </location>
</feature>
<feature type="compositionally biased region" description="Basic and acidic residues" evidence="3">
    <location>
        <begin position="389"/>
        <end position="404"/>
    </location>
</feature>
<gene>
    <name evidence="5" type="ORF">C6P46_004552</name>
</gene>
<accession>A0A9P7B642</accession>
<name>A0A9P7B642_RHOMI</name>
<evidence type="ECO:0000313" key="5">
    <source>
        <dbReference type="EMBL" id="KAG0660527.1"/>
    </source>
</evidence>
<dbReference type="InterPro" id="IPR035979">
    <property type="entry name" value="RBD_domain_sf"/>
</dbReference>
<feature type="compositionally biased region" description="Basic residues" evidence="3">
    <location>
        <begin position="238"/>
        <end position="250"/>
    </location>
</feature>
<dbReference type="InterPro" id="IPR012677">
    <property type="entry name" value="Nucleotide-bd_a/b_plait_sf"/>
</dbReference>
<dbReference type="AlphaFoldDB" id="A0A9P7B642"/>
<feature type="region of interest" description="Disordered" evidence="3">
    <location>
        <begin position="131"/>
        <end position="300"/>
    </location>
</feature>
<evidence type="ECO:0000259" key="4">
    <source>
        <dbReference type="PROSITE" id="PS50102"/>
    </source>
</evidence>
<comment type="caution">
    <text evidence="5">The sequence shown here is derived from an EMBL/GenBank/DDBJ whole genome shotgun (WGS) entry which is preliminary data.</text>
</comment>
<evidence type="ECO:0000313" key="6">
    <source>
        <dbReference type="Proteomes" id="UP000777482"/>
    </source>
</evidence>
<dbReference type="PANTHER" id="PTHR48027">
    <property type="entry name" value="HETEROGENEOUS NUCLEAR RIBONUCLEOPROTEIN 87F-RELATED"/>
    <property type="match status" value="1"/>
</dbReference>
<dbReference type="SMART" id="SM00360">
    <property type="entry name" value="RRM"/>
    <property type="match status" value="2"/>
</dbReference>
<feature type="domain" description="RRM" evidence="4">
    <location>
        <begin position="58"/>
        <end position="134"/>
    </location>
</feature>
<evidence type="ECO:0000256" key="2">
    <source>
        <dbReference type="PROSITE-ProRule" id="PRU00176"/>
    </source>
</evidence>
<dbReference type="EMBL" id="PUHQ01000043">
    <property type="protein sequence ID" value="KAG0660527.1"/>
    <property type="molecule type" value="Genomic_DNA"/>
</dbReference>
<dbReference type="InterPro" id="IPR000504">
    <property type="entry name" value="RRM_dom"/>
</dbReference>
<feature type="compositionally biased region" description="Basic residues" evidence="3">
    <location>
        <begin position="187"/>
        <end position="199"/>
    </location>
</feature>
<feature type="compositionally biased region" description="Low complexity" evidence="3">
    <location>
        <begin position="1"/>
        <end position="41"/>
    </location>
</feature>
<dbReference type="OrthoDB" id="439808at2759"/>
<dbReference type="SUPFAM" id="SSF54928">
    <property type="entry name" value="RNA-binding domain, RBD"/>
    <property type="match status" value="2"/>
</dbReference>
<dbReference type="Gene3D" id="3.30.70.330">
    <property type="match status" value="2"/>
</dbReference>
<feature type="compositionally biased region" description="Low complexity" evidence="3">
    <location>
        <begin position="273"/>
        <end position="299"/>
    </location>
</feature>
<feature type="region of interest" description="Disordered" evidence="3">
    <location>
        <begin position="387"/>
        <end position="445"/>
    </location>
</feature>
<dbReference type="PROSITE" id="PS50102">
    <property type="entry name" value="RRM"/>
    <property type="match status" value="2"/>
</dbReference>
<feature type="compositionally biased region" description="Low complexity" evidence="3">
    <location>
        <begin position="141"/>
        <end position="186"/>
    </location>
</feature>
<reference evidence="5 6" key="1">
    <citation type="submission" date="2020-11" db="EMBL/GenBank/DDBJ databases">
        <title>Kefir isolates.</title>
        <authorList>
            <person name="Marcisauskas S."/>
            <person name="Kim Y."/>
            <person name="Blasche S."/>
        </authorList>
    </citation>
    <scope>NUCLEOTIDE SEQUENCE [LARGE SCALE GENOMIC DNA]</scope>
    <source>
        <strain evidence="5 6">KR</strain>
    </source>
</reference>
<protein>
    <recommendedName>
        <fullName evidence="4">RRM domain-containing protein</fullName>
    </recommendedName>
</protein>
<evidence type="ECO:0000256" key="3">
    <source>
        <dbReference type="SAM" id="MobiDB-lite"/>
    </source>
</evidence>
<evidence type="ECO:0000256" key="1">
    <source>
        <dbReference type="ARBA" id="ARBA00022884"/>
    </source>
</evidence>
<dbReference type="Proteomes" id="UP000777482">
    <property type="component" value="Unassembled WGS sequence"/>
</dbReference>
<dbReference type="Pfam" id="PF00076">
    <property type="entry name" value="RRM_1"/>
    <property type="match status" value="2"/>
</dbReference>
<keyword evidence="1 2" id="KW-0694">RNA-binding</keyword>
<keyword evidence="6" id="KW-1185">Reference proteome</keyword>
<dbReference type="InterPro" id="IPR052462">
    <property type="entry name" value="SLIRP/GR-RBP-like"/>
</dbReference>
<dbReference type="GO" id="GO:0003723">
    <property type="term" value="F:RNA binding"/>
    <property type="evidence" value="ECO:0007669"/>
    <property type="project" value="UniProtKB-UniRule"/>
</dbReference>
<organism evidence="5 6">
    <name type="scientific">Rhodotorula mucilaginosa</name>
    <name type="common">Yeast</name>
    <name type="synonym">Rhodotorula rubra</name>
    <dbReference type="NCBI Taxonomy" id="5537"/>
    <lineage>
        <taxon>Eukaryota</taxon>
        <taxon>Fungi</taxon>
        <taxon>Dikarya</taxon>
        <taxon>Basidiomycota</taxon>
        <taxon>Pucciniomycotina</taxon>
        <taxon>Microbotryomycetes</taxon>
        <taxon>Sporidiobolales</taxon>
        <taxon>Sporidiobolaceae</taxon>
        <taxon>Rhodotorula</taxon>
    </lineage>
</organism>
<proteinExistence type="predicted"/>
<feature type="domain" description="RRM" evidence="4">
    <location>
        <begin position="305"/>
        <end position="386"/>
    </location>
</feature>
<sequence length="445" mass="45124">MSDSTAAPSTAPPAAAAPASVAAPAADAAAAAPTATSTSTSEHPIEQAIQATPQELGHKVFVGNLPFSVTGDSIKEIFAKVGNVTDAQIIHRGTRSLGYGFVTFTSESDAAAAVSQLDKSEIAGRQVNVEVAKPMPTPTNGGAAAASAPRRAAKKAAQLAATKQTAQDAAAGTSEGEGASAAATGAKKARKPRKPRGPRTPRADDETEEAGDAPVSNNAVSDAADALAGVSISDKQPRTSKRKPRARKDRKSTTVADGEVIPGAESGEPPALGARDGTTTTSAGAAPSSARTRRGPPSTGVASPTLVFVGNLNFSVTNSLLKAAFEPACKVKSAVVVVRKFGQSAGRSKGFAFVDFESNEDQQRALNEFQGRELEGRPMSIKVAIQPEGGHEAAEANKKAEKAAAKVNGSGAADKSAEEVEAEVVASSSTPQQQRTEGDAVIVAQ</sequence>